<feature type="region of interest" description="Disordered" evidence="1">
    <location>
        <begin position="111"/>
        <end position="134"/>
    </location>
</feature>
<dbReference type="Proteomes" id="UP000188320">
    <property type="component" value="Unassembled WGS sequence"/>
</dbReference>
<dbReference type="AlphaFoldDB" id="A0A1R1PM24"/>
<dbReference type="EMBL" id="LSSK01000764">
    <property type="protein sequence ID" value="OMH81997.1"/>
    <property type="molecule type" value="Genomic_DNA"/>
</dbReference>
<feature type="compositionally biased region" description="Basic and acidic residues" evidence="1">
    <location>
        <begin position="116"/>
        <end position="127"/>
    </location>
</feature>
<evidence type="ECO:0000313" key="3">
    <source>
        <dbReference type="Proteomes" id="UP000188320"/>
    </source>
</evidence>
<feature type="region of interest" description="Disordered" evidence="1">
    <location>
        <begin position="56"/>
        <end position="75"/>
    </location>
</feature>
<accession>A0A1R1PM24</accession>
<protein>
    <submittedName>
        <fullName evidence="2">Uncharacterized protein</fullName>
    </submittedName>
</protein>
<proteinExistence type="predicted"/>
<name>A0A1R1PM24_ZANCU</name>
<sequence>MGLRPRFAQSIRQYSAGKELKVNQEDIMQELEVTDSEIESLLGIVYKNTKKKDNFEKSAIKKGEGKKKKKEDSGTSISDMLEQIETEFLTKIEKDDQIILEKQNSENYTDFDNGVELDRGNKKETSRKQKKMTMNETKEVDFDQVNVELAEYVDSRGLDTGKSVRTGDFLKKGEEVAGKLSESVFNHVILQNVSGFVFIYIYIYT</sequence>
<evidence type="ECO:0000313" key="2">
    <source>
        <dbReference type="EMBL" id="OMH81997.1"/>
    </source>
</evidence>
<keyword evidence="3" id="KW-1185">Reference proteome</keyword>
<comment type="caution">
    <text evidence="2">The sequence shown here is derived from an EMBL/GenBank/DDBJ whole genome shotgun (WGS) entry which is preliminary data.</text>
</comment>
<reference evidence="3" key="1">
    <citation type="submission" date="2017-01" db="EMBL/GenBank/DDBJ databases">
        <authorList>
            <person name="Wang Y."/>
            <person name="White M."/>
            <person name="Kvist S."/>
            <person name="Moncalvo J.-M."/>
        </authorList>
    </citation>
    <scope>NUCLEOTIDE SEQUENCE [LARGE SCALE GENOMIC DNA]</scope>
    <source>
        <strain evidence="3">COL-18-3</strain>
    </source>
</reference>
<evidence type="ECO:0000256" key="1">
    <source>
        <dbReference type="SAM" id="MobiDB-lite"/>
    </source>
</evidence>
<organism evidence="2 3">
    <name type="scientific">Zancudomyces culisetae</name>
    <name type="common">Gut fungus</name>
    <name type="synonym">Smittium culisetae</name>
    <dbReference type="NCBI Taxonomy" id="1213189"/>
    <lineage>
        <taxon>Eukaryota</taxon>
        <taxon>Fungi</taxon>
        <taxon>Fungi incertae sedis</taxon>
        <taxon>Zoopagomycota</taxon>
        <taxon>Kickxellomycotina</taxon>
        <taxon>Harpellomycetes</taxon>
        <taxon>Harpellales</taxon>
        <taxon>Legeriomycetaceae</taxon>
        <taxon>Zancudomyces</taxon>
    </lineage>
</organism>
<gene>
    <name evidence="2" type="ORF">AX774_g4543</name>
</gene>